<evidence type="ECO:0000256" key="9">
    <source>
        <dbReference type="SAM" id="Phobius"/>
    </source>
</evidence>
<evidence type="ECO:0008006" key="11">
    <source>
        <dbReference type="Google" id="ProtNLM"/>
    </source>
</evidence>
<keyword evidence="7" id="KW-0406">Ion transport</keyword>
<dbReference type="GO" id="GO:0012505">
    <property type="term" value="C:endomembrane system"/>
    <property type="evidence" value="ECO:0007669"/>
    <property type="project" value="UniProtKB-SubCell"/>
</dbReference>
<proteinExistence type="predicted"/>
<dbReference type="GO" id="GO:0004427">
    <property type="term" value="F:inorganic diphosphate phosphatase activity"/>
    <property type="evidence" value="ECO:0007669"/>
    <property type="project" value="InterPro"/>
</dbReference>
<feature type="transmembrane region" description="Helical" evidence="9">
    <location>
        <begin position="62"/>
        <end position="81"/>
    </location>
</feature>
<evidence type="ECO:0000313" key="10">
    <source>
        <dbReference type="EMBL" id="SVE60622.1"/>
    </source>
</evidence>
<evidence type="ECO:0000256" key="8">
    <source>
        <dbReference type="ARBA" id="ARBA00023136"/>
    </source>
</evidence>
<dbReference type="GO" id="GO:0016020">
    <property type="term" value="C:membrane"/>
    <property type="evidence" value="ECO:0007669"/>
    <property type="project" value="InterPro"/>
</dbReference>
<feature type="transmembrane region" description="Helical" evidence="9">
    <location>
        <begin position="162"/>
        <end position="181"/>
    </location>
</feature>
<evidence type="ECO:0000256" key="5">
    <source>
        <dbReference type="ARBA" id="ARBA00022967"/>
    </source>
</evidence>
<evidence type="ECO:0000256" key="1">
    <source>
        <dbReference type="ARBA" id="ARBA00004127"/>
    </source>
</evidence>
<protein>
    <recommendedName>
        <fullName evidence="11">Inorganic diphosphatase</fullName>
    </recommendedName>
</protein>
<feature type="non-terminal residue" evidence="10">
    <location>
        <position position="189"/>
    </location>
</feature>
<sequence>MDLSVETILIYTILAGILSIVYGYFTGKHILSSSAGNSKMQEIASAIQVGAKAYLNRQYKTIAIVGFVVLLIITYAFSILVGLGYLIGATLSGIAGYVGMLVSVQANVRTAEASRKGLSQGLSIAFKSGAVTGMLVAGLALLSISVYYYFLLRTNVEERELINALIALGFGASLISIFARLGGGVFTKG</sequence>
<reference evidence="10" key="1">
    <citation type="submission" date="2018-05" db="EMBL/GenBank/DDBJ databases">
        <authorList>
            <person name="Lanie J.A."/>
            <person name="Ng W.-L."/>
            <person name="Kazmierczak K.M."/>
            <person name="Andrzejewski T.M."/>
            <person name="Davidsen T.M."/>
            <person name="Wayne K.J."/>
            <person name="Tettelin H."/>
            <person name="Glass J.I."/>
            <person name="Rusch D."/>
            <person name="Podicherti R."/>
            <person name="Tsui H.-C.T."/>
            <person name="Winkler M.E."/>
        </authorList>
    </citation>
    <scope>NUCLEOTIDE SEQUENCE</scope>
</reference>
<keyword evidence="2" id="KW-0813">Transport</keyword>
<evidence type="ECO:0000256" key="4">
    <source>
        <dbReference type="ARBA" id="ARBA00022842"/>
    </source>
</evidence>
<evidence type="ECO:0000256" key="6">
    <source>
        <dbReference type="ARBA" id="ARBA00022989"/>
    </source>
</evidence>
<evidence type="ECO:0000256" key="7">
    <source>
        <dbReference type="ARBA" id="ARBA00023065"/>
    </source>
</evidence>
<dbReference type="InterPro" id="IPR004131">
    <property type="entry name" value="PPase-energised_H-pump"/>
</dbReference>
<organism evidence="10">
    <name type="scientific">marine metagenome</name>
    <dbReference type="NCBI Taxonomy" id="408172"/>
    <lineage>
        <taxon>unclassified sequences</taxon>
        <taxon>metagenomes</taxon>
        <taxon>ecological metagenomes</taxon>
    </lineage>
</organism>
<keyword evidence="4" id="KW-0460">Magnesium</keyword>
<name>A0A383EUL4_9ZZZZ</name>
<feature type="transmembrane region" description="Helical" evidence="9">
    <location>
        <begin position="129"/>
        <end position="150"/>
    </location>
</feature>
<gene>
    <name evidence="10" type="ORF">METZ01_LOCUS513476</name>
</gene>
<accession>A0A383EUL4</accession>
<feature type="transmembrane region" description="Helical" evidence="9">
    <location>
        <begin position="6"/>
        <end position="25"/>
    </location>
</feature>
<evidence type="ECO:0000256" key="2">
    <source>
        <dbReference type="ARBA" id="ARBA00022448"/>
    </source>
</evidence>
<keyword evidence="5" id="KW-1278">Translocase</keyword>
<dbReference type="PANTHER" id="PTHR31998">
    <property type="entry name" value="K(+)-INSENSITIVE PYROPHOSPHATE-ENERGIZED PROTON PUMP"/>
    <property type="match status" value="1"/>
</dbReference>
<dbReference type="EMBL" id="UINC01229057">
    <property type="protein sequence ID" value="SVE60622.1"/>
    <property type="molecule type" value="Genomic_DNA"/>
</dbReference>
<comment type="subcellular location">
    <subcellularLocation>
        <location evidence="1">Endomembrane system</location>
        <topology evidence="1">Multi-pass membrane protein</topology>
    </subcellularLocation>
</comment>
<keyword evidence="3 9" id="KW-0812">Transmembrane</keyword>
<keyword evidence="6 9" id="KW-1133">Transmembrane helix</keyword>
<dbReference type="AlphaFoldDB" id="A0A383EUL4"/>
<feature type="transmembrane region" description="Helical" evidence="9">
    <location>
        <begin position="87"/>
        <end position="108"/>
    </location>
</feature>
<evidence type="ECO:0000256" key="3">
    <source>
        <dbReference type="ARBA" id="ARBA00022692"/>
    </source>
</evidence>
<keyword evidence="8 9" id="KW-0472">Membrane</keyword>
<dbReference type="Pfam" id="PF03030">
    <property type="entry name" value="H_PPase"/>
    <property type="match status" value="1"/>
</dbReference>
<dbReference type="GO" id="GO:0009678">
    <property type="term" value="F:diphosphate hydrolysis-driven proton transmembrane transporter activity"/>
    <property type="evidence" value="ECO:0007669"/>
    <property type="project" value="InterPro"/>
</dbReference>